<dbReference type="InterPro" id="IPR002941">
    <property type="entry name" value="DNA_methylase_N4/N6"/>
</dbReference>
<dbReference type="SUPFAM" id="SSF53335">
    <property type="entry name" value="S-adenosyl-L-methionine-dependent methyltransferases"/>
    <property type="match status" value="1"/>
</dbReference>
<accession>A0A6M3ITA2</accession>
<feature type="domain" description="ParB-like N-terminal" evidence="4">
    <location>
        <begin position="9"/>
        <end position="103"/>
    </location>
</feature>
<evidence type="ECO:0000313" key="5">
    <source>
        <dbReference type="EMBL" id="QJA60488.1"/>
    </source>
</evidence>
<name>A0A6M3ITA2_9ZZZZ</name>
<dbReference type="AlphaFoldDB" id="A0A6M3ITA2"/>
<dbReference type="GO" id="GO:0008170">
    <property type="term" value="F:N-methyltransferase activity"/>
    <property type="evidence" value="ECO:0007669"/>
    <property type="project" value="InterPro"/>
</dbReference>
<evidence type="ECO:0000259" key="4">
    <source>
        <dbReference type="SMART" id="SM00470"/>
    </source>
</evidence>
<dbReference type="InterPro" id="IPR036086">
    <property type="entry name" value="ParB/Sulfiredoxin_sf"/>
</dbReference>
<keyword evidence="2 5" id="KW-0808">Transferase</keyword>
<evidence type="ECO:0000256" key="2">
    <source>
        <dbReference type="ARBA" id="ARBA00022679"/>
    </source>
</evidence>
<keyword evidence="3" id="KW-0949">S-adenosyl-L-methionine</keyword>
<evidence type="ECO:0000256" key="1">
    <source>
        <dbReference type="ARBA" id="ARBA00022603"/>
    </source>
</evidence>
<evidence type="ECO:0000256" key="3">
    <source>
        <dbReference type="ARBA" id="ARBA00022691"/>
    </source>
</evidence>
<dbReference type="SMART" id="SM00470">
    <property type="entry name" value="ParB"/>
    <property type="match status" value="1"/>
</dbReference>
<proteinExistence type="predicted"/>
<dbReference type="Gene3D" id="3.40.50.150">
    <property type="entry name" value="Vaccinia Virus protein VP39"/>
    <property type="match status" value="1"/>
</dbReference>
<dbReference type="Gene3D" id="3.90.1530.10">
    <property type="entry name" value="Conserved hypothetical protein from pyrococcus furiosus pfu- 392566-001, ParB domain"/>
    <property type="match status" value="1"/>
</dbReference>
<dbReference type="SUPFAM" id="SSF110849">
    <property type="entry name" value="ParB/Sulfiredoxin"/>
    <property type="match status" value="1"/>
</dbReference>
<dbReference type="EMBL" id="MT141410">
    <property type="protein sequence ID" value="QJA60488.1"/>
    <property type="molecule type" value="Genomic_DNA"/>
</dbReference>
<protein>
    <submittedName>
        <fullName evidence="5">Putative methyltransferase</fullName>
    </submittedName>
</protein>
<dbReference type="Pfam" id="PF01555">
    <property type="entry name" value="N6_N4_Mtase"/>
    <property type="match status" value="1"/>
</dbReference>
<organism evidence="5">
    <name type="scientific">viral metagenome</name>
    <dbReference type="NCBI Taxonomy" id="1070528"/>
    <lineage>
        <taxon>unclassified sequences</taxon>
        <taxon>metagenomes</taxon>
        <taxon>organismal metagenomes</taxon>
    </lineage>
</organism>
<dbReference type="GO" id="GO:0032259">
    <property type="term" value="P:methylation"/>
    <property type="evidence" value="ECO:0007669"/>
    <property type="project" value="UniProtKB-KW"/>
</dbReference>
<keyword evidence="1 5" id="KW-0489">Methyltransferase</keyword>
<dbReference type="InterPro" id="IPR003115">
    <property type="entry name" value="ParB_N"/>
</dbReference>
<dbReference type="PRINTS" id="PR00506">
    <property type="entry name" value="D21N6MTFRASE"/>
</dbReference>
<reference evidence="5" key="1">
    <citation type="submission" date="2020-03" db="EMBL/GenBank/DDBJ databases">
        <title>The deep terrestrial virosphere.</title>
        <authorList>
            <person name="Holmfeldt K."/>
            <person name="Nilsson E."/>
            <person name="Simone D."/>
            <person name="Lopez-Fernandez M."/>
            <person name="Wu X."/>
            <person name="de Brujin I."/>
            <person name="Lundin D."/>
            <person name="Andersson A."/>
            <person name="Bertilsson S."/>
            <person name="Dopson M."/>
        </authorList>
    </citation>
    <scope>NUCLEOTIDE SEQUENCE</scope>
    <source>
        <strain evidence="5">MM415B01114</strain>
    </source>
</reference>
<gene>
    <name evidence="5" type="ORF">MM415B01114_0038</name>
</gene>
<dbReference type="InterPro" id="IPR029063">
    <property type="entry name" value="SAM-dependent_MTases_sf"/>
</dbReference>
<dbReference type="Pfam" id="PF02195">
    <property type="entry name" value="ParB_N"/>
    <property type="match status" value="1"/>
</dbReference>
<dbReference type="InterPro" id="IPR002295">
    <property type="entry name" value="N4/N6-MTase_EcoPI_Mod-like"/>
</dbReference>
<sequence>MTIETGKVAMVSINDIDIGKRAREVFGDLEELESSLKDIGLISPLAVKETNNNEGEEYKKPYFLLAGERRFKVLEKNKVLEIPVRIYPHNITDIEIRSIELSENFYRKDFEYWEHDNLVREIDSLQKQIYGVKAPGPGQVGWSMEDTGKMIGASKGSVSTAVKRAEAREAFPELFENIKTQSDASKLMKKMDEAVVKEVLAKKIELSKESGSVRQLANNFILKDFFVGVKEIPDGIMHLVEIDPPYAIRLQEAKKSDGESAYNKEDYNEIDSSHYQVFMAEVFQECYRAMTENSWLLCWFGPEPWFEMLFQEILNAGFESTRMCGIWTKPSGQSKRPEMHLANSYEMFFYAWKGRPALNKAGRRNVFDFAPVPPQQKTHPTERPVDLIQEIYDTFAFPGSRVLIPFLGSGNGLVSAHNLGMSAVGFELSKGYRDSFLVKIHDGAQYLR</sequence>
<dbReference type="GO" id="GO:0003677">
    <property type="term" value="F:DNA binding"/>
    <property type="evidence" value="ECO:0007669"/>
    <property type="project" value="InterPro"/>
</dbReference>